<evidence type="ECO:0000313" key="2">
    <source>
        <dbReference type="EMBL" id="SMQ44944.1"/>
    </source>
</evidence>
<evidence type="ECO:0000313" key="3">
    <source>
        <dbReference type="Proteomes" id="UP000215127"/>
    </source>
</evidence>
<keyword evidence="1" id="KW-0732">Signal</keyword>
<name>A0A1X7RBZ5_ZYMT9</name>
<organism evidence="2 3">
    <name type="scientific">Zymoseptoria tritici (strain ST99CH_3D7)</name>
    <dbReference type="NCBI Taxonomy" id="1276538"/>
    <lineage>
        <taxon>Eukaryota</taxon>
        <taxon>Fungi</taxon>
        <taxon>Dikarya</taxon>
        <taxon>Ascomycota</taxon>
        <taxon>Pezizomycotina</taxon>
        <taxon>Dothideomycetes</taxon>
        <taxon>Dothideomycetidae</taxon>
        <taxon>Mycosphaerellales</taxon>
        <taxon>Mycosphaerellaceae</taxon>
        <taxon>Zymoseptoria</taxon>
    </lineage>
</organism>
<dbReference type="EMBL" id="LT853692">
    <property type="protein sequence ID" value="SMQ44944.1"/>
    <property type="molecule type" value="Genomic_DNA"/>
</dbReference>
<feature type="signal peptide" evidence="1">
    <location>
        <begin position="1"/>
        <end position="39"/>
    </location>
</feature>
<dbReference type="AlphaFoldDB" id="A0A1X7RBZ5"/>
<gene>
    <name evidence="2" type="ORF">ZT3D7_G88</name>
</gene>
<dbReference type="Proteomes" id="UP000215127">
    <property type="component" value="Chromosome 1"/>
</dbReference>
<feature type="chain" id="PRO_5011987691" evidence="1">
    <location>
        <begin position="40"/>
        <end position="100"/>
    </location>
</feature>
<sequence>MAETGHIQHAFSIASRTCRPGIAMLLLSAVLSLPILTNGRDVCCHHFTPPCSSSSDFFPNLDLKINMLVKYHRRHSRASHWKDGICEALVSRGRMQAGWL</sequence>
<accession>A0A1X7RBZ5</accession>
<keyword evidence="3" id="KW-1185">Reference proteome</keyword>
<protein>
    <submittedName>
        <fullName evidence="2">Uncharacterized protein</fullName>
    </submittedName>
</protein>
<evidence type="ECO:0000256" key="1">
    <source>
        <dbReference type="SAM" id="SignalP"/>
    </source>
</evidence>
<proteinExistence type="predicted"/>
<reference evidence="2 3" key="1">
    <citation type="submission" date="2016-06" db="EMBL/GenBank/DDBJ databases">
        <authorList>
            <person name="Kjaerup R.B."/>
            <person name="Dalgaard T.S."/>
            <person name="Juul-Madsen H.R."/>
        </authorList>
    </citation>
    <scope>NUCLEOTIDE SEQUENCE [LARGE SCALE GENOMIC DNA]</scope>
</reference>